<evidence type="ECO:0000313" key="2">
    <source>
        <dbReference type="EMBL" id="TGO32548.1"/>
    </source>
</evidence>
<name>A0A4Z1G960_9HELO</name>
<sequence>MKSEKSQGTVEPRFEGNGSGGKGKIRREEIFGKVERVVGLLKMFFFAYRYRILSEDEDTTHGDIEQEI</sequence>
<protein>
    <submittedName>
        <fullName evidence="2">Uncharacterized protein</fullName>
    </submittedName>
</protein>
<evidence type="ECO:0000313" key="3">
    <source>
        <dbReference type="Proteomes" id="UP000297814"/>
    </source>
</evidence>
<dbReference type="EMBL" id="PQXK01000307">
    <property type="protein sequence ID" value="TGO32548.1"/>
    <property type="molecule type" value="Genomic_DNA"/>
</dbReference>
<reference evidence="2 3" key="1">
    <citation type="submission" date="2017-12" db="EMBL/GenBank/DDBJ databases">
        <title>Comparative genomics of Botrytis spp.</title>
        <authorList>
            <person name="Valero-Jimenez C.A."/>
            <person name="Tapia P."/>
            <person name="Veloso J."/>
            <person name="Silva-Moreno E."/>
            <person name="Staats M."/>
            <person name="Valdes J.H."/>
            <person name="Van Kan J.A.L."/>
        </authorList>
    </citation>
    <scope>NUCLEOTIDE SEQUENCE [LARGE SCALE GENOMIC DNA]</scope>
    <source>
        <strain evidence="2 3">Bh0001</strain>
    </source>
</reference>
<gene>
    <name evidence="2" type="ORF">BHYA_0307g00010</name>
</gene>
<comment type="caution">
    <text evidence="2">The sequence shown here is derived from an EMBL/GenBank/DDBJ whole genome shotgun (WGS) entry which is preliminary data.</text>
</comment>
<dbReference type="Proteomes" id="UP000297814">
    <property type="component" value="Unassembled WGS sequence"/>
</dbReference>
<evidence type="ECO:0000256" key="1">
    <source>
        <dbReference type="SAM" id="MobiDB-lite"/>
    </source>
</evidence>
<accession>A0A4Z1G960</accession>
<organism evidence="2 3">
    <name type="scientific">Botrytis hyacinthi</name>
    <dbReference type="NCBI Taxonomy" id="278943"/>
    <lineage>
        <taxon>Eukaryota</taxon>
        <taxon>Fungi</taxon>
        <taxon>Dikarya</taxon>
        <taxon>Ascomycota</taxon>
        <taxon>Pezizomycotina</taxon>
        <taxon>Leotiomycetes</taxon>
        <taxon>Helotiales</taxon>
        <taxon>Sclerotiniaceae</taxon>
        <taxon>Botrytis</taxon>
    </lineage>
</organism>
<keyword evidence="3" id="KW-1185">Reference proteome</keyword>
<dbReference type="AlphaFoldDB" id="A0A4Z1G960"/>
<feature type="region of interest" description="Disordered" evidence="1">
    <location>
        <begin position="1"/>
        <end position="25"/>
    </location>
</feature>
<proteinExistence type="predicted"/>